<keyword evidence="2" id="KW-1185">Reference proteome</keyword>
<dbReference type="RefSeq" id="WP_344646517.1">
    <property type="nucleotide sequence ID" value="NZ_BAAATW010000006.1"/>
</dbReference>
<evidence type="ECO:0000313" key="1">
    <source>
        <dbReference type="EMBL" id="GIM83399.1"/>
    </source>
</evidence>
<sequence length="141" mass="15458">MQIALDEQTRRRLCRTARSARAELRQVLRAKIVLAAADGIPNARIAADLQIGVDMVRKWRSRFAVTGLAGLSDAPRSGRPRRHGSDVRVRVIAVATSAPPWPESTWSHRAIAGRLADTGISASQVGRILADCDLRPYRVRG</sequence>
<proteinExistence type="predicted"/>
<dbReference type="SUPFAM" id="SSF46689">
    <property type="entry name" value="Homeodomain-like"/>
    <property type="match status" value="1"/>
</dbReference>
<gene>
    <name evidence="1" type="ORF">Aco04nite_86320</name>
</gene>
<protein>
    <recommendedName>
        <fullName evidence="3">Transposase</fullName>
    </recommendedName>
</protein>
<dbReference type="Proteomes" id="UP000680865">
    <property type="component" value="Unassembled WGS sequence"/>
</dbReference>
<dbReference type="InterPro" id="IPR009057">
    <property type="entry name" value="Homeodomain-like_sf"/>
</dbReference>
<dbReference type="AlphaFoldDB" id="A0A919VYQ8"/>
<name>A0A919VYQ8_9ACTN</name>
<comment type="caution">
    <text evidence="1">The sequence shown here is derived from an EMBL/GenBank/DDBJ whole genome shotgun (WGS) entry which is preliminary data.</text>
</comment>
<evidence type="ECO:0000313" key="2">
    <source>
        <dbReference type="Proteomes" id="UP000680865"/>
    </source>
</evidence>
<accession>A0A919VYQ8</accession>
<evidence type="ECO:0008006" key="3">
    <source>
        <dbReference type="Google" id="ProtNLM"/>
    </source>
</evidence>
<dbReference type="EMBL" id="BOQP01000056">
    <property type="protein sequence ID" value="GIM83399.1"/>
    <property type="molecule type" value="Genomic_DNA"/>
</dbReference>
<organism evidence="1 2">
    <name type="scientific">Winogradskya consettensis</name>
    <dbReference type="NCBI Taxonomy" id="113560"/>
    <lineage>
        <taxon>Bacteria</taxon>
        <taxon>Bacillati</taxon>
        <taxon>Actinomycetota</taxon>
        <taxon>Actinomycetes</taxon>
        <taxon>Micromonosporales</taxon>
        <taxon>Micromonosporaceae</taxon>
        <taxon>Winogradskya</taxon>
    </lineage>
</organism>
<reference evidence="1" key="1">
    <citation type="submission" date="2021-03" db="EMBL/GenBank/DDBJ databases">
        <title>Whole genome shotgun sequence of Actinoplanes consettensis NBRC 14913.</title>
        <authorList>
            <person name="Komaki H."/>
            <person name="Tamura T."/>
        </authorList>
    </citation>
    <scope>NUCLEOTIDE SEQUENCE</scope>
    <source>
        <strain evidence="1">NBRC 14913</strain>
    </source>
</reference>
<dbReference type="Pfam" id="PF13565">
    <property type="entry name" value="HTH_32"/>
    <property type="match status" value="1"/>
</dbReference>